<gene>
    <name evidence="8" type="ORF">HS961_03760</name>
</gene>
<dbReference type="KEGG" id="cpis:HS961_03760"/>
<comment type="subcellular location">
    <subcellularLocation>
        <location evidence="1">Cell membrane</location>
        <topology evidence="1">Multi-pass membrane protein</topology>
    </subcellularLocation>
</comment>
<evidence type="ECO:0000256" key="2">
    <source>
        <dbReference type="ARBA" id="ARBA00007430"/>
    </source>
</evidence>
<feature type="transmembrane region" description="Helical" evidence="7">
    <location>
        <begin position="282"/>
        <end position="302"/>
    </location>
</feature>
<evidence type="ECO:0000256" key="7">
    <source>
        <dbReference type="SAM" id="Phobius"/>
    </source>
</evidence>
<dbReference type="PANTHER" id="PTHR30250:SF10">
    <property type="entry name" value="LIPOPOLYSACCHARIDE BIOSYNTHESIS PROTEIN WZXC"/>
    <property type="match status" value="1"/>
</dbReference>
<dbReference type="InterPro" id="IPR050833">
    <property type="entry name" value="Poly_Biosynth_Transport"/>
</dbReference>
<dbReference type="Pfam" id="PF13440">
    <property type="entry name" value="Polysacc_synt_3"/>
    <property type="match status" value="1"/>
</dbReference>
<feature type="transmembrane region" description="Helical" evidence="7">
    <location>
        <begin position="78"/>
        <end position="101"/>
    </location>
</feature>
<keyword evidence="9" id="KW-1185">Reference proteome</keyword>
<keyword evidence="6 7" id="KW-0472">Membrane</keyword>
<keyword evidence="4 7" id="KW-0812">Transmembrane</keyword>
<keyword evidence="5 7" id="KW-1133">Transmembrane helix</keyword>
<organism evidence="8 9">
    <name type="scientific">Comamonas piscis</name>
    <dbReference type="NCBI Taxonomy" id="1562974"/>
    <lineage>
        <taxon>Bacteria</taxon>
        <taxon>Pseudomonadati</taxon>
        <taxon>Pseudomonadota</taxon>
        <taxon>Betaproteobacteria</taxon>
        <taxon>Burkholderiales</taxon>
        <taxon>Comamonadaceae</taxon>
        <taxon>Comamonas</taxon>
    </lineage>
</organism>
<dbReference type="AlphaFoldDB" id="A0A7G5EDE5"/>
<dbReference type="RefSeq" id="WP_182326445.1">
    <property type="nucleotide sequence ID" value="NZ_CP058554.1"/>
</dbReference>
<protein>
    <submittedName>
        <fullName evidence="8">Lipopolysaccharide biosynthesis protein</fullName>
    </submittedName>
</protein>
<feature type="transmembrane region" description="Helical" evidence="7">
    <location>
        <begin position="113"/>
        <end position="134"/>
    </location>
</feature>
<feature type="transmembrane region" description="Helical" evidence="7">
    <location>
        <begin position="409"/>
        <end position="431"/>
    </location>
</feature>
<feature type="transmembrane region" description="Helical" evidence="7">
    <location>
        <begin position="355"/>
        <end position="373"/>
    </location>
</feature>
<comment type="similarity">
    <text evidence="2">Belongs to the polysaccharide synthase family.</text>
</comment>
<name>A0A7G5EDE5_9BURK</name>
<feature type="transmembrane region" description="Helical" evidence="7">
    <location>
        <begin position="379"/>
        <end position="397"/>
    </location>
</feature>
<dbReference type="GO" id="GO:0005886">
    <property type="term" value="C:plasma membrane"/>
    <property type="evidence" value="ECO:0007669"/>
    <property type="project" value="UniProtKB-SubCell"/>
</dbReference>
<dbReference type="EMBL" id="CP058554">
    <property type="protein sequence ID" value="QMV72020.1"/>
    <property type="molecule type" value="Genomic_DNA"/>
</dbReference>
<feature type="transmembrane region" description="Helical" evidence="7">
    <location>
        <begin position="143"/>
        <end position="163"/>
    </location>
</feature>
<evidence type="ECO:0000256" key="6">
    <source>
        <dbReference type="ARBA" id="ARBA00023136"/>
    </source>
</evidence>
<dbReference type="Proteomes" id="UP000515240">
    <property type="component" value="Chromosome"/>
</dbReference>
<feature type="transmembrane region" description="Helical" evidence="7">
    <location>
        <begin position="12"/>
        <end position="36"/>
    </location>
</feature>
<evidence type="ECO:0000256" key="3">
    <source>
        <dbReference type="ARBA" id="ARBA00022475"/>
    </source>
</evidence>
<keyword evidence="3" id="KW-1003">Cell membrane</keyword>
<dbReference type="PANTHER" id="PTHR30250">
    <property type="entry name" value="PST FAMILY PREDICTED COLANIC ACID TRANSPORTER"/>
    <property type="match status" value="1"/>
</dbReference>
<feature type="transmembrane region" description="Helical" evidence="7">
    <location>
        <begin position="437"/>
        <end position="460"/>
    </location>
</feature>
<evidence type="ECO:0000256" key="4">
    <source>
        <dbReference type="ARBA" id="ARBA00022692"/>
    </source>
</evidence>
<evidence type="ECO:0000256" key="1">
    <source>
        <dbReference type="ARBA" id="ARBA00004651"/>
    </source>
</evidence>
<proteinExistence type="inferred from homology"/>
<feature type="transmembrane region" description="Helical" evidence="7">
    <location>
        <begin position="201"/>
        <end position="221"/>
    </location>
</feature>
<dbReference type="CDD" id="cd13127">
    <property type="entry name" value="MATE_tuaB_like"/>
    <property type="match status" value="1"/>
</dbReference>
<sequence>MAEVTIGSSLRWLLTGRAVQIAVQFIGIATLARLIAPAEFGLLALASVVTAFLQLFTDMGTASALIQRRDLENRHINAVFWFNVAIGFLLAGLLAATSPALAEWLGNERAAPVLLALSASFPLTTLVAAHAALLERESKFRELTLYTTISSVFGLAVAISLAVKGAGVFALVFQSLATASAQAIMLWRASRWRPGRPSMNGLRELIPFSGNLFLFNIVNYIHRNSDTIIIGRIFSQQDLGLYNIAYRILLFPLQNFTFAVNRALLPAYSRNQDEVTTLAAHYVSTLRGIALITAPLMAAIWATREPLIELLLGSAWARSSDVIQWLAPVGFLQSVVSTSGSVLLSRGKSSTLRTLGLVGAPFLTASFIVGIPWGIEGIAASYCLANVIWLFPVLATVMKSLDGRLGSALAAIVPPAAISIAAFACASWFATPTQSSAVSHLLSIIALGSIFFLAGTRIFLWKSVKSFLHVLPSVRLKKKR</sequence>
<evidence type="ECO:0000313" key="8">
    <source>
        <dbReference type="EMBL" id="QMV72020.1"/>
    </source>
</evidence>
<reference evidence="8 9" key="1">
    <citation type="journal article" date="2020" name="G3 (Bethesda)">
        <title>CeMbio - The Caenorhabditis elegans Microbiome Resource.</title>
        <authorList>
            <person name="Dirksen P."/>
            <person name="Assie A."/>
            <person name="Zimmermann J."/>
            <person name="Zhang F."/>
            <person name="Tietje A.M."/>
            <person name="Marsh S.A."/>
            <person name="Felix M.A."/>
            <person name="Shapira M."/>
            <person name="Kaleta C."/>
            <person name="Schulenburg H."/>
            <person name="Samuel B."/>
        </authorList>
    </citation>
    <scope>NUCLEOTIDE SEQUENCE [LARGE SCALE GENOMIC DNA]</scope>
    <source>
        <strain evidence="8 9">BIGb0172</strain>
    </source>
</reference>
<feature type="transmembrane region" description="Helical" evidence="7">
    <location>
        <begin position="42"/>
        <end position="66"/>
    </location>
</feature>
<evidence type="ECO:0000256" key="5">
    <source>
        <dbReference type="ARBA" id="ARBA00022989"/>
    </source>
</evidence>
<accession>A0A7G5EDE5</accession>
<feature type="transmembrane region" description="Helical" evidence="7">
    <location>
        <begin position="322"/>
        <end position="343"/>
    </location>
</feature>
<evidence type="ECO:0000313" key="9">
    <source>
        <dbReference type="Proteomes" id="UP000515240"/>
    </source>
</evidence>